<evidence type="ECO:0000259" key="12">
    <source>
        <dbReference type="PROSITE" id="PS52029"/>
    </source>
</evidence>
<evidence type="ECO:0000256" key="2">
    <source>
        <dbReference type="ARBA" id="ARBA00005992"/>
    </source>
</evidence>
<feature type="active site" description="Nucleophile" evidence="9">
    <location>
        <position position="209"/>
    </location>
</feature>
<feature type="compositionally biased region" description="Basic and acidic residues" evidence="10">
    <location>
        <begin position="154"/>
        <end position="165"/>
    </location>
</feature>
<feature type="region of interest" description="Disordered" evidence="10">
    <location>
        <begin position="147"/>
        <end position="173"/>
    </location>
</feature>
<proteinExistence type="inferred from homology"/>
<evidence type="ECO:0000256" key="8">
    <source>
        <dbReference type="ARBA" id="ARBA00023316"/>
    </source>
</evidence>
<organism evidence="13 14">
    <name type="scientific">Microvirga splendida</name>
    <dbReference type="NCBI Taxonomy" id="2795727"/>
    <lineage>
        <taxon>Bacteria</taxon>
        <taxon>Pseudomonadati</taxon>
        <taxon>Pseudomonadota</taxon>
        <taxon>Alphaproteobacteria</taxon>
        <taxon>Hyphomicrobiales</taxon>
        <taxon>Methylobacteriaceae</taxon>
        <taxon>Microvirga</taxon>
    </lineage>
</organism>
<feature type="transmembrane region" description="Helical" evidence="11">
    <location>
        <begin position="41"/>
        <end position="61"/>
    </location>
</feature>
<keyword evidence="3" id="KW-0328">Glycosyltransferase</keyword>
<comment type="pathway">
    <text evidence="1 9">Cell wall biogenesis; peptidoglycan biosynthesis.</text>
</comment>
<dbReference type="PANTHER" id="PTHR30582:SF24">
    <property type="entry name" value="L,D-TRANSPEPTIDASE ERFK_SRFK-RELATED"/>
    <property type="match status" value="1"/>
</dbReference>
<keyword evidence="5" id="KW-0378">Hydrolase</keyword>
<evidence type="ECO:0000256" key="11">
    <source>
        <dbReference type="SAM" id="Phobius"/>
    </source>
</evidence>
<keyword evidence="11" id="KW-1133">Transmembrane helix</keyword>
<protein>
    <submittedName>
        <fullName evidence="13">L,D-transpeptidase</fullName>
    </submittedName>
</protein>
<keyword evidence="8 9" id="KW-0961">Cell wall biogenesis/degradation</keyword>
<evidence type="ECO:0000256" key="5">
    <source>
        <dbReference type="ARBA" id="ARBA00022801"/>
    </source>
</evidence>
<feature type="domain" description="L,D-TPase catalytic" evidence="12">
    <location>
        <begin position="104"/>
        <end position="233"/>
    </location>
</feature>
<evidence type="ECO:0000256" key="9">
    <source>
        <dbReference type="PROSITE-ProRule" id="PRU01373"/>
    </source>
</evidence>
<dbReference type="EMBL" id="JAELXT010000018">
    <property type="protein sequence ID" value="MBJ6126964.1"/>
    <property type="molecule type" value="Genomic_DNA"/>
</dbReference>
<dbReference type="RefSeq" id="WP_199050188.1">
    <property type="nucleotide sequence ID" value="NZ_JAELXT010000018.1"/>
</dbReference>
<dbReference type="Proteomes" id="UP000620670">
    <property type="component" value="Unassembled WGS sequence"/>
</dbReference>
<dbReference type="Gene3D" id="2.40.440.10">
    <property type="entry name" value="L,D-transpeptidase catalytic domain-like"/>
    <property type="match status" value="1"/>
</dbReference>
<keyword evidence="11" id="KW-0812">Transmembrane</keyword>
<dbReference type="CDD" id="cd16913">
    <property type="entry name" value="YkuD_like"/>
    <property type="match status" value="1"/>
</dbReference>
<comment type="similarity">
    <text evidence="2">Belongs to the YkuD family.</text>
</comment>
<evidence type="ECO:0000256" key="3">
    <source>
        <dbReference type="ARBA" id="ARBA00022676"/>
    </source>
</evidence>
<evidence type="ECO:0000256" key="1">
    <source>
        <dbReference type="ARBA" id="ARBA00004752"/>
    </source>
</evidence>
<feature type="region of interest" description="Disordered" evidence="10">
    <location>
        <begin position="242"/>
        <end position="282"/>
    </location>
</feature>
<comment type="caution">
    <text evidence="13">The sequence shown here is derived from an EMBL/GenBank/DDBJ whole genome shotgun (WGS) entry which is preliminary data.</text>
</comment>
<feature type="region of interest" description="Disordered" evidence="10">
    <location>
        <begin position="1"/>
        <end position="27"/>
    </location>
</feature>
<feature type="active site" description="Proton donor/acceptor" evidence="9">
    <location>
        <position position="193"/>
    </location>
</feature>
<evidence type="ECO:0000256" key="7">
    <source>
        <dbReference type="ARBA" id="ARBA00022984"/>
    </source>
</evidence>
<keyword evidence="11" id="KW-0472">Membrane</keyword>
<name>A0ABS0Y3W8_9HYPH</name>
<gene>
    <name evidence="13" type="ORF">JAO75_16290</name>
</gene>
<keyword evidence="4" id="KW-0808">Transferase</keyword>
<dbReference type="Pfam" id="PF03734">
    <property type="entry name" value="YkuD"/>
    <property type="match status" value="1"/>
</dbReference>
<keyword evidence="7 9" id="KW-0573">Peptidoglycan synthesis</keyword>
<keyword evidence="14" id="KW-1185">Reference proteome</keyword>
<evidence type="ECO:0000313" key="13">
    <source>
        <dbReference type="EMBL" id="MBJ6126964.1"/>
    </source>
</evidence>
<keyword evidence="6 9" id="KW-0133">Cell shape</keyword>
<dbReference type="PROSITE" id="PS52029">
    <property type="entry name" value="LD_TPASE"/>
    <property type="match status" value="1"/>
</dbReference>
<dbReference type="InterPro" id="IPR050979">
    <property type="entry name" value="LD-transpeptidase"/>
</dbReference>
<evidence type="ECO:0000256" key="4">
    <source>
        <dbReference type="ARBA" id="ARBA00022679"/>
    </source>
</evidence>
<reference evidence="14" key="1">
    <citation type="submission" date="2020-12" db="EMBL/GenBank/DDBJ databases">
        <title>Hymenobacter sp.</title>
        <authorList>
            <person name="Kim M.K."/>
        </authorList>
    </citation>
    <scope>NUCLEOTIDE SEQUENCE [LARGE SCALE GENOMIC DNA]</scope>
    <source>
        <strain evidence="14">BT325</strain>
    </source>
</reference>
<feature type="region of interest" description="Disordered" evidence="10">
    <location>
        <begin position="65"/>
        <end position="86"/>
    </location>
</feature>
<dbReference type="PANTHER" id="PTHR30582">
    <property type="entry name" value="L,D-TRANSPEPTIDASE"/>
    <property type="match status" value="1"/>
</dbReference>
<evidence type="ECO:0000256" key="10">
    <source>
        <dbReference type="SAM" id="MobiDB-lite"/>
    </source>
</evidence>
<dbReference type="InterPro" id="IPR038063">
    <property type="entry name" value="Transpep_catalytic_dom"/>
</dbReference>
<accession>A0ABS0Y3W8</accession>
<evidence type="ECO:0000256" key="6">
    <source>
        <dbReference type="ARBA" id="ARBA00022960"/>
    </source>
</evidence>
<evidence type="ECO:0000313" key="14">
    <source>
        <dbReference type="Proteomes" id="UP000620670"/>
    </source>
</evidence>
<dbReference type="SUPFAM" id="SSF141523">
    <property type="entry name" value="L,D-transpeptidase catalytic domain-like"/>
    <property type="match status" value="1"/>
</dbReference>
<sequence length="282" mass="30770">MPSGCRAGSAESPHTSSHHKFELQSMSSPGNRYLCSWRSKIGIVCTSLITAVFLLCAPALATQPPPDASIGVPAPDPAPPSELRRRPSHLSRVVVPFASSYEAGSILVDTRGRRLLRVLSPTHAVQYPIGVGRQGFTWTGELPVSRKASWPDWRPPKEMRQRDPRLPAFMQGGPKNPLGARAIYLGETLYRIHGTNEPGTVGRAVSSGCFRMFNEDVIDLARRTPIGTRVVVFDRLTQTAASPIRKPTSSPPVPLLPESENERAQPRPLPVPLEPDGEILMP</sequence>
<dbReference type="InterPro" id="IPR005490">
    <property type="entry name" value="LD_TPept_cat_dom"/>
</dbReference>